<name>A0A1U7LL45_NEOID</name>
<dbReference type="Proteomes" id="UP000186594">
    <property type="component" value="Unassembled WGS sequence"/>
</dbReference>
<organism evidence="2 3">
    <name type="scientific">Neolecta irregularis (strain DAH-3)</name>
    <dbReference type="NCBI Taxonomy" id="1198029"/>
    <lineage>
        <taxon>Eukaryota</taxon>
        <taxon>Fungi</taxon>
        <taxon>Dikarya</taxon>
        <taxon>Ascomycota</taxon>
        <taxon>Taphrinomycotina</taxon>
        <taxon>Neolectales</taxon>
        <taxon>Neolectaceae</taxon>
        <taxon>Neolecta</taxon>
    </lineage>
</organism>
<dbReference type="EMBL" id="LXFE01001895">
    <property type="protein sequence ID" value="OLL23313.1"/>
    <property type="molecule type" value="Genomic_DNA"/>
</dbReference>
<feature type="region of interest" description="Disordered" evidence="1">
    <location>
        <begin position="1"/>
        <end position="30"/>
    </location>
</feature>
<comment type="caution">
    <text evidence="2">The sequence shown here is derived from an EMBL/GenBank/DDBJ whole genome shotgun (WGS) entry which is preliminary data.</text>
</comment>
<feature type="compositionally biased region" description="Basic and acidic residues" evidence="1">
    <location>
        <begin position="1"/>
        <end position="18"/>
    </location>
</feature>
<feature type="non-terminal residue" evidence="2">
    <location>
        <position position="134"/>
    </location>
</feature>
<sequence>MVRRGERGSRKTDRDHHHAATPLCRHSRRTARVQHRAAAVAVLGLCGAAGGQPRGLPRKRRAVDRRAGAGAAGGRPGTGGQRNRARCRCAAAAGHQPPRARRPAGARCRHRPSSFCVLSRRCRRRRLALDRALS</sequence>
<accession>A0A1U7LL45</accession>
<evidence type="ECO:0000313" key="3">
    <source>
        <dbReference type="Proteomes" id="UP000186594"/>
    </source>
</evidence>
<feature type="compositionally biased region" description="Gly residues" evidence="1">
    <location>
        <begin position="70"/>
        <end position="80"/>
    </location>
</feature>
<dbReference type="AlphaFoldDB" id="A0A1U7LL45"/>
<gene>
    <name evidence="2" type="ORF">NEOLI_005017</name>
</gene>
<evidence type="ECO:0000256" key="1">
    <source>
        <dbReference type="SAM" id="MobiDB-lite"/>
    </source>
</evidence>
<proteinExistence type="predicted"/>
<reference evidence="2 3" key="1">
    <citation type="submission" date="2016-04" db="EMBL/GenBank/DDBJ databases">
        <title>Evolutionary innovation and constraint leading to complex multicellularity in the Ascomycota.</title>
        <authorList>
            <person name="Cisse O."/>
            <person name="Nguyen A."/>
            <person name="Hewitt D.A."/>
            <person name="Jedd G."/>
            <person name="Stajich J.E."/>
        </authorList>
    </citation>
    <scope>NUCLEOTIDE SEQUENCE [LARGE SCALE GENOMIC DNA]</scope>
    <source>
        <strain evidence="2 3">DAH-3</strain>
    </source>
</reference>
<feature type="region of interest" description="Disordered" evidence="1">
    <location>
        <begin position="49"/>
        <end position="84"/>
    </location>
</feature>
<evidence type="ECO:0000313" key="2">
    <source>
        <dbReference type="EMBL" id="OLL23313.1"/>
    </source>
</evidence>
<keyword evidence="3" id="KW-1185">Reference proteome</keyword>
<protein>
    <submittedName>
        <fullName evidence="2">Uncharacterized protein</fullName>
    </submittedName>
</protein>